<sequence>MAHASADFVNDDLEEQSYQEPAFEAFMCPLTRQVMQEPVTIETGQTFEREAILKWFRECRDTGRKPTCPLTQRELRSTEMSRSIALRNVIEEWRSRNEEKELEKACNCDEPTRTTVV</sequence>
<dbReference type="CDD" id="cd16664">
    <property type="entry name" value="RING-Ubox_PUB"/>
    <property type="match status" value="1"/>
</dbReference>
<comment type="caution">
    <text evidence="4">The sequence shown here is derived from an EMBL/GenBank/DDBJ whole genome shotgun (WGS) entry which is preliminary data.</text>
</comment>
<dbReference type="InterPro" id="IPR003613">
    <property type="entry name" value="Ubox_domain"/>
</dbReference>
<dbReference type="AlphaFoldDB" id="A0AAV5EJ18"/>
<dbReference type="SMART" id="SM00504">
    <property type="entry name" value="Ubox"/>
    <property type="match status" value="1"/>
</dbReference>
<evidence type="ECO:0000313" key="5">
    <source>
        <dbReference type="Proteomes" id="UP001054889"/>
    </source>
</evidence>
<gene>
    <name evidence="4" type="primary">gb10166</name>
    <name evidence="4" type="ORF">PR202_gb10166</name>
</gene>
<keyword evidence="5" id="KW-1185">Reference proteome</keyword>
<dbReference type="PROSITE" id="PS51698">
    <property type="entry name" value="U_BOX"/>
    <property type="match status" value="1"/>
</dbReference>
<feature type="domain" description="U-box" evidence="3">
    <location>
        <begin position="21"/>
        <end position="100"/>
    </location>
</feature>
<dbReference type="InterPro" id="IPR052608">
    <property type="entry name" value="U-box_domain_protein"/>
</dbReference>
<dbReference type="InterPro" id="IPR013083">
    <property type="entry name" value="Znf_RING/FYVE/PHD"/>
</dbReference>
<dbReference type="SUPFAM" id="SSF57850">
    <property type="entry name" value="RING/U-box"/>
    <property type="match status" value="1"/>
</dbReference>
<comment type="pathway">
    <text evidence="1">Protein modification; protein ubiquitination.</text>
</comment>
<proteinExistence type="predicted"/>
<dbReference type="EMBL" id="BQKI01000075">
    <property type="protein sequence ID" value="GJN22586.1"/>
    <property type="molecule type" value="Genomic_DNA"/>
</dbReference>
<evidence type="ECO:0000313" key="4">
    <source>
        <dbReference type="EMBL" id="GJN22586.1"/>
    </source>
</evidence>
<dbReference type="PANTHER" id="PTHR45958">
    <property type="entry name" value="RING-TYPE E3 UBIQUITIN TRANSFERASE"/>
    <property type="match status" value="1"/>
</dbReference>
<dbReference type="Gene3D" id="3.30.40.10">
    <property type="entry name" value="Zinc/RING finger domain, C3HC4 (zinc finger)"/>
    <property type="match status" value="1"/>
</dbReference>
<evidence type="ECO:0000259" key="3">
    <source>
        <dbReference type="PROSITE" id="PS51698"/>
    </source>
</evidence>
<organism evidence="4 5">
    <name type="scientific">Eleusine coracana subsp. coracana</name>
    <dbReference type="NCBI Taxonomy" id="191504"/>
    <lineage>
        <taxon>Eukaryota</taxon>
        <taxon>Viridiplantae</taxon>
        <taxon>Streptophyta</taxon>
        <taxon>Embryophyta</taxon>
        <taxon>Tracheophyta</taxon>
        <taxon>Spermatophyta</taxon>
        <taxon>Magnoliopsida</taxon>
        <taxon>Liliopsida</taxon>
        <taxon>Poales</taxon>
        <taxon>Poaceae</taxon>
        <taxon>PACMAD clade</taxon>
        <taxon>Chloridoideae</taxon>
        <taxon>Cynodonteae</taxon>
        <taxon>Eleusininae</taxon>
        <taxon>Eleusine</taxon>
    </lineage>
</organism>
<dbReference type="Pfam" id="PF04564">
    <property type="entry name" value="U-box"/>
    <property type="match status" value="1"/>
</dbReference>
<reference evidence="4" key="2">
    <citation type="submission" date="2021-12" db="EMBL/GenBank/DDBJ databases">
        <title>Resequencing data analysis of finger millet.</title>
        <authorList>
            <person name="Hatakeyama M."/>
            <person name="Aluri S."/>
            <person name="Balachadran M.T."/>
            <person name="Sivarajan S.R."/>
            <person name="Poveda L."/>
            <person name="Shimizu-Inatsugi R."/>
            <person name="Schlapbach R."/>
            <person name="Sreeman S.M."/>
            <person name="Shimizu K.K."/>
        </authorList>
    </citation>
    <scope>NUCLEOTIDE SEQUENCE</scope>
</reference>
<dbReference type="GO" id="GO:0016567">
    <property type="term" value="P:protein ubiquitination"/>
    <property type="evidence" value="ECO:0007669"/>
    <property type="project" value="InterPro"/>
</dbReference>
<name>A0AAV5EJ18_ELECO</name>
<dbReference type="GO" id="GO:0004842">
    <property type="term" value="F:ubiquitin-protein transferase activity"/>
    <property type="evidence" value="ECO:0007669"/>
    <property type="project" value="InterPro"/>
</dbReference>
<dbReference type="InterPro" id="IPR045210">
    <property type="entry name" value="RING-Ubox_PUB"/>
</dbReference>
<dbReference type="Proteomes" id="UP001054889">
    <property type="component" value="Unassembled WGS sequence"/>
</dbReference>
<accession>A0AAV5EJ18</accession>
<keyword evidence="2" id="KW-0808">Transferase</keyword>
<reference evidence="4" key="1">
    <citation type="journal article" date="2018" name="DNA Res.">
        <title>Multiple hybrid de novo genome assembly of finger millet, an orphan allotetraploid crop.</title>
        <authorList>
            <person name="Hatakeyama M."/>
            <person name="Aluri S."/>
            <person name="Balachadran M.T."/>
            <person name="Sivarajan S.R."/>
            <person name="Patrignani A."/>
            <person name="Gruter S."/>
            <person name="Poveda L."/>
            <person name="Shimizu-Inatsugi R."/>
            <person name="Baeten J."/>
            <person name="Francoijs K.J."/>
            <person name="Nataraja K.N."/>
            <person name="Reddy Y.A.N."/>
            <person name="Phadnis S."/>
            <person name="Ravikumar R.L."/>
            <person name="Schlapbach R."/>
            <person name="Sreeman S.M."/>
            <person name="Shimizu K.K."/>
        </authorList>
    </citation>
    <scope>NUCLEOTIDE SEQUENCE</scope>
</reference>
<protein>
    <recommendedName>
        <fullName evidence="3">U-box domain-containing protein</fullName>
    </recommendedName>
</protein>
<evidence type="ECO:0000256" key="2">
    <source>
        <dbReference type="ARBA" id="ARBA00022679"/>
    </source>
</evidence>
<dbReference type="PANTHER" id="PTHR45958:SF3">
    <property type="entry name" value="U-BOX DOMAIN-CONTAINING PROTEIN 24"/>
    <property type="match status" value="1"/>
</dbReference>
<evidence type="ECO:0000256" key="1">
    <source>
        <dbReference type="ARBA" id="ARBA00004906"/>
    </source>
</evidence>